<dbReference type="InterPro" id="IPR058625">
    <property type="entry name" value="MdtA-like_BSH"/>
</dbReference>
<dbReference type="InterPro" id="IPR058624">
    <property type="entry name" value="MdtA-like_HH"/>
</dbReference>
<comment type="similarity">
    <text evidence="1">Belongs to the membrane fusion protein (MFP) (TC 8.A.1) family.</text>
</comment>
<dbReference type="NCBIfam" id="TIGR01730">
    <property type="entry name" value="RND_mfp"/>
    <property type="match status" value="1"/>
</dbReference>
<keyword evidence="2" id="KW-1133">Transmembrane helix</keyword>
<dbReference type="Pfam" id="PF25876">
    <property type="entry name" value="HH_MFP_RND"/>
    <property type="match status" value="1"/>
</dbReference>
<dbReference type="PANTHER" id="PTHR30469">
    <property type="entry name" value="MULTIDRUG RESISTANCE PROTEIN MDTA"/>
    <property type="match status" value="1"/>
</dbReference>
<evidence type="ECO:0000313" key="6">
    <source>
        <dbReference type="EMBL" id="WEK18238.1"/>
    </source>
</evidence>
<keyword evidence="2" id="KW-0812">Transmembrane</keyword>
<dbReference type="Pfam" id="PF25954">
    <property type="entry name" value="Beta-barrel_RND_2"/>
    <property type="match status" value="1"/>
</dbReference>
<dbReference type="Pfam" id="PF25917">
    <property type="entry name" value="BSH_RND"/>
    <property type="match status" value="1"/>
</dbReference>
<dbReference type="GO" id="GO:0015562">
    <property type="term" value="F:efflux transmembrane transporter activity"/>
    <property type="evidence" value="ECO:0007669"/>
    <property type="project" value="TreeGrafter"/>
</dbReference>
<dbReference type="EMBL" id="CP119313">
    <property type="protein sequence ID" value="WEK18238.1"/>
    <property type="molecule type" value="Genomic_DNA"/>
</dbReference>
<dbReference type="PANTHER" id="PTHR30469:SF33">
    <property type="entry name" value="SLR1207 PROTEIN"/>
    <property type="match status" value="1"/>
</dbReference>
<evidence type="ECO:0000259" key="3">
    <source>
        <dbReference type="Pfam" id="PF25876"/>
    </source>
</evidence>
<dbReference type="InterPro" id="IPR058792">
    <property type="entry name" value="Beta-barrel_RND_2"/>
</dbReference>
<reference evidence="6" key="1">
    <citation type="submission" date="2023-03" db="EMBL/GenBank/DDBJ databases">
        <title>Andean soil-derived lignocellulolytic bacterial consortium as a source of novel taxa and putative plastic-active enzymes.</title>
        <authorList>
            <person name="Diaz-Garcia L."/>
            <person name="Chuvochina M."/>
            <person name="Feuerriegel G."/>
            <person name="Bunk B."/>
            <person name="Sproer C."/>
            <person name="Streit W.R."/>
            <person name="Rodriguez L.M."/>
            <person name="Overmann J."/>
            <person name="Jimenez D.J."/>
        </authorList>
    </citation>
    <scope>NUCLEOTIDE SEQUENCE</scope>
    <source>
        <strain evidence="6">MAG 3858</strain>
    </source>
</reference>
<feature type="domain" description="Multidrug resistance protein MdtA-like barrel-sandwich hybrid" evidence="4">
    <location>
        <begin position="59"/>
        <end position="196"/>
    </location>
</feature>
<dbReference type="AlphaFoldDB" id="A0AAJ5W6W8"/>
<dbReference type="InterPro" id="IPR006143">
    <property type="entry name" value="RND_pump_MFP"/>
</dbReference>
<name>A0AAJ5W6W8_9SPHI</name>
<sequence>MKTKKIIFIILGILVLGFAFWYFDIREKEQVVELETENPKMGYISENVTATGRIEPVDTVTVGSQVSGTISHIYADFNSKVKKGQLLTELDKTLFQAAVDQYKGTLASAQSLVVLQKANFYRQSELYKVGAISKVDYDTALYNYNSAVENANSTKAQLDAALKNLALASIYSPIDGTVLSRSISEGQTVAASFNTPTLYTIAKDLTKMQVEAAVDEADVGDLKIGERATFTVDAFLDDTFKGSIQEIRLRPSITSNVVTYTTIIKTDNSDQKLKPGMTANITILAKEVNNALLVPAKALKFMPDTTLKKYQLVWINKARKPTSPVEGYVWIKTGDYKLEQKKIEVGINNNTQVEVLGGITKNDIVVVGSRIVGRAAAASAAASSPFMPKRPGSSNNKPR</sequence>
<evidence type="ECO:0000259" key="4">
    <source>
        <dbReference type="Pfam" id="PF25917"/>
    </source>
</evidence>
<gene>
    <name evidence="6" type="ORF">P0Y49_15715</name>
</gene>
<dbReference type="Proteomes" id="UP001214530">
    <property type="component" value="Chromosome"/>
</dbReference>
<dbReference type="Gene3D" id="2.40.30.170">
    <property type="match status" value="1"/>
</dbReference>
<evidence type="ECO:0000313" key="7">
    <source>
        <dbReference type="Proteomes" id="UP001214530"/>
    </source>
</evidence>
<keyword evidence="2" id="KW-0472">Membrane</keyword>
<dbReference type="GO" id="GO:1990281">
    <property type="term" value="C:efflux pump complex"/>
    <property type="evidence" value="ECO:0007669"/>
    <property type="project" value="TreeGrafter"/>
</dbReference>
<dbReference type="Gene3D" id="2.40.420.20">
    <property type="match status" value="1"/>
</dbReference>
<dbReference type="SUPFAM" id="SSF111369">
    <property type="entry name" value="HlyD-like secretion proteins"/>
    <property type="match status" value="1"/>
</dbReference>
<evidence type="ECO:0000256" key="2">
    <source>
        <dbReference type="SAM" id="Phobius"/>
    </source>
</evidence>
<dbReference type="Gene3D" id="1.10.287.470">
    <property type="entry name" value="Helix hairpin bin"/>
    <property type="match status" value="1"/>
</dbReference>
<dbReference type="Gene3D" id="2.40.50.100">
    <property type="match status" value="1"/>
</dbReference>
<evidence type="ECO:0000259" key="5">
    <source>
        <dbReference type="Pfam" id="PF25954"/>
    </source>
</evidence>
<proteinExistence type="inferred from homology"/>
<feature type="domain" description="Multidrug resistance protein MdtA-like alpha-helical hairpin" evidence="3">
    <location>
        <begin position="99"/>
        <end position="165"/>
    </location>
</feature>
<organism evidence="6 7">
    <name type="scientific">Candidatus Pedobacter colombiensis</name>
    <dbReference type="NCBI Taxonomy" id="3121371"/>
    <lineage>
        <taxon>Bacteria</taxon>
        <taxon>Pseudomonadati</taxon>
        <taxon>Bacteroidota</taxon>
        <taxon>Sphingobacteriia</taxon>
        <taxon>Sphingobacteriales</taxon>
        <taxon>Sphingobacteriaceae</taxon>
        <taxon>Pedobacter</taxon>
    </lineage>
</organism>
<accession>A0AAJ5W6W8</accession>
<feature type="transmembrane region" description="Helical" evidence="2">
    <location>
        <begin position="6"/>
        <end position="23"/>
    </location>
</feature>
<protein>
    <submittedName>
        <fullName evidence="6">Efflux RND transporter periplasmic adaptor subunit</fullName>
    </submittedName>
</protein>
<evidence type="ECO:0000256" key="1">
    <source>
        <dbReference type="ARBA" id="ARBA00009477"/>
    </source>
</evidence>
<feature type="domain" description="CusB-like beta-barrel" evidence="5">
    <location>
        <begin position="210"/>
        <end position="285"/>
    </location>
</feature>